<name>A0A0G4G1S6_9ALVE</name>
<dbReference type="EMBL" id="CDMZ01000810">
    <property type="protein sequence ID" value="CEM21910.1"/>
    <property type="molecule type" value="Genomic_DNA"/>
</dbReference>
<feature type="compositionally biased region" description="Polar residues" evidence="1">
    <location>
        <begin position="63"/>
        <end position="77"/>
    </location>
</feature>
<accession>A0A0G4G1S6</accession>
<reference evidence="2" key="1">
    <citation type="submission" date="2014-11" db="EMBL/GenBank/DDBJ databases">
        <authorList>
            <person name="Otto D Thomas"/>
            <person name="Naeem Raeece"/>
        </authorList>
    </citation>
    <scope>NUCLEOTIDE SEQUENCE</scope>
</reference>
<sequence length="257" mass="27130">MKKRNLSRHAANANNGKSAQPHANAHSHVTRESSGPAALNLYNPVLKASDWSANNVNNHTITHRSSLQNNNPHSLTNRGGPGATPAHGGLHMQKSNNHSHSPSNCANRARSREAASRGESLSNPQTPEPSYRQGNTNNIKQMATTGATGTPRIDNKTKREGGSGFDQLSGFLLRSHVISVISALCDDGRISAEERDCAGRLEGGAGRALDIAYGTFIATRDTEAFAASVRHLAACGGGEGEGCNAVEEKLQSPRLSA</sequence>
<dbReference type="AlphaFoldDB" id="A0A0G4G1S6"/>
<dbReference type="VEuPathDB" id="CryptoDB:Cvel_19815"/>
<evidence type="ECO:0000313" key="2">
    <source>
        <dbReference type="EMBL" id="CEM21910.1"/>
    </source>
</evidence>
<feature type="region of interest" description="Disordered" evidence="1">
    <location>
        <begin position="1"/>
        <end position="35"/>
    </location>
</feature>
<organism evidence="2">
    <name type="scientific">Chromera velia CCMP2878</name>
    <dbReference type="NCBI Taxonomy" id="1169474"/>
    <lineage>
        <taxon>Eukaryota</taxon>
        <taxon>Sar</taxon>
        <taxon>Alveolata</taxon>
        <taxon>Colpodellida</taxon>
        <taxon>Chromeraceae</taxon>
        <taxon>Chromera</taxon>
    </lineage>
</organism>
<feature type="compositionally biased region" description="Polar residues" evidence="1">
    <location>
        <begin position="132"/>
        <end position="148"/>
    </location>
</feature>
<proteinExistence type="predicted"/>
<feature type="compositionally biased region" description="Polar residues" evidence="1">
    <location>
        <begin position="93"/>
        <end position="102"/>
    </location>
</feature>
<evidence type="ECO:0000256" key="1">
    <source>
        <dbReference type="SAM" id="MobiDB-lite"/>
    </source>
</evidence>
<gene>
    <name evidence="2" type="ORF">Cvel_19815</name>
</gene>
<protein>
    <submittedName>
        <fullName evidence="2">Uncharacterized protein</fullName>
    </submittedName>
</protein>
<feature type="region of interest" description="Disordered" evidence="1">
    <location>
        <begin position="63"/>
        <end position="161"/>
    </location>
</feature>